<name>A0A0B6Z2U0_9EUPU</name>
<organism evidence="1">
    <name type="scientific">Arion vulgaris</name>
    <dbReference type="NCBI Taxonomy" id="1028688"/>
    <lineage>
        <taxon>Eukaryota</taxon>
        <taxon>Metazoa</taxon>
        <taxon>Spiralia</taxon>
        <taxon>Lophotrochozoa</taxon>
        <taxon>Mollusca</taxon>
        <taxon>Gastropoda</taxon>
        <taxon>Heterobranchia</taxon>
        <taxon>Euthyneura</taxon>
        <taxon>Panpulmonata</taxon>
        <taxon>Eupulmonata</taxon>
        <taxon>Stylommatophora</taxon>
        <taxon>Helicina</taxon>
        <taxon>Arionoidea</taxon>
        <taxon>Arionidae</taxon>
        <taxon>Arion</taxon>
    </lineage>
</organism>
<dbReference type="EMBL" id="HACG01015120">
    <property type="protein sequence ID" value="CEK61985.1"/>
    <property type="molecule type" value="Transcribed_RNA"/>
</dbReference>
<feature type="non-terminal residue" evidence="1">
    <location>
        <position position="76"/>
    </location>
</feature>
<sequence>HVYVIHVPTGLQLVDITTQQEAIKQIIYLTSRSHFQQIITMDTRETARHWNLRPLLKQARMILEVYITDSDLINEE</sequence>
<proteinExistence type="predicted"/>
<evidence type="ECO:0000313" key="1">
    <source>
        <dbReference type="EMBL" id="CEK61985.1"/>
    </source>
</evidence>
<reference evidence="1" key="1">
    <citation type="submission" date="2014-12" db="EMBL/GenBank/DDBJ databases">
        <title>Insight into the proteome of Arion vulgaris.</title>
        <authorList>
            <person name="Aradska J."/>
            <person name="Bulat T."/>
            <person name="Smidak R."/>
            <person name="Sarate P."/>
            <person name="Gangsoo J."/>
            <person name="Sialana F."/>
            <person name="Bilban M."/>
            <person name="Lubec G."/>
        </authorList>
    </citation>
    <scope>NUCLEOTIDE SEQUENCE</scope>
    <source>
        <tissue evidence="1">Skin</tissue>
    </source>
</reference>
<gene>
    <name evidence="1" type="primary">ORF43858</name>
</gene>
<protein>
    <submittedName>
        <fullName evidence="1">Uncharacterized protein</fullName>
    </submittedName>
</protein>
<dbReference type="AlphaFoldDB" id="A0A0B6Z2U0"/>
<feature type="non-terminal residue" evidence="1">
    <location>
        <position position="1"/>
    </location>
</feature>
<accession>A0A0B6Z2U0</accession>